<dbReference type="GO" id="GO:0016887">
    <property type="term" value="F:ATP hydrolysis activity"/>
    <property type="evidence" value="ECO:0007669"/>
    <property type="project" value="InterPro"/>
</dbReference>
<reference evidence="5 6" key="1">
    <citation type="submission" date="2018-05" db="EMBL/GenBank/DDBJ databases">
        <title>The Hungate 1000. A catalogue of reference genomes from the rumen microbiome.</title>
        <authorList>
            <person name="Kelly W."/>
        </authorList>
    </citation>
    <scope>NUCLEOTIDE SEQUENCE [LARGE SCALE GENOMIC DNA]</scope>
    <source>
        <strain evidence="5 6">NLAE-zl-C242</strain>
    </source>
</reference>
<evidence type="ECO:0000256" key="2">
    <source>
        <dbReference type="ARBA" id="ARBA00022741"/>
    </source>
</evidence>
<dbReference type="PANTHER" id="PTHR42939:SF1">
    <property type="entry name" value="ABC TRANSPORTER ATP-BINDING PROTEIN ALBC-RELATED"/>
    <property type="match status" value="1"/>
</dbReference>
<name>A0A2Y9BL56_9FIRM</name>
<evidence type="ECO:0000313" key="6">
    <source>
        <dbReference type="Proteomes" id="UP000245845"/>
    </source>
</evidence>
<dbReference type="PROSITE" id="PS50893">
    <property type="entry name" value="ABC_TRANSPORTER_2"/>
    <property type="match status" value="1"/>
</dbReference>
<dbReference type="AlphaFoldDB" id="A0A2Y9BL56"/>
<protein>
    <submittedName>
        <fullName evidence="5">ABC-type multidrug transport system ATPase subunit</fullName>
    </submittedName>
</protein>
<keyword evidence="6" id="KW-1185">Reference proteome</keyword>
<dbReference type="GO" id="GO:0005524">
    <property type="term" value="F:ATP binding"/>
    <property type="evidence" value="ECO:0007669"/>
    <property type="project" value="UniProtKB-KW"/>
</dbReference>
<proteinExistence type="predicted"/>
<dbReference type="InterPro" id="IPR051782">
    <property type="entry name" value="ABC_Transporter_VariousFunc"/>
</dbReference>
<dbReference type="InterPro" id="IPR003439">
    <property type="entry name" value="ABC_transporter-like_ATP-bd"/>
</dbReference>
<keyword evidence="1" id="KW-0813">Transport</keyword>
<evidence type="ECO:0000256" key="3">
    <source>
        <dbReference type="ARBA" id="ARBA00022840"/>
    </source>
</evidence>
<dbReference type="InterPro" id="IPR003593">
    <property type="entry name" value="AAA+_ATPase"/>
</dbReference>
<accession>A0A2Y9BL56</accession>
<feature type="domain" description="ABC transporter" evidence="4">
    <location>
        <begin position="4"/>
        <end position="223"/>
    </location>
</feature>
<gene>
    <name evidence="5" type="ORF">A8806_1278</name>
</gene>
<dbReference type="Gene3D" id="3.40.50.300">
    <property type="entry name" value="P-loop containing nucleotide triphosphate hydrolases"/>
    <property type="match status" value="1"/>
</dbReference>
<dbReference type="SUPFAM" id="SSF52540">
    <property type="entry name" value="P-loop containing nucleoside triphosphate hydrolases"/>
    <property type="match status" value="1"/>
</dbReference>
<dbReference type="SMART" id="SM00382">
    <property type="entry name" value="AAA"/>
    <property type="match status" value="1"/>
</dbReference>
<dbReference type="Proteomes" id="UP000245845">
    <property type="component" value="Unassembled WGS sequence"/>
</dbReference>
<evidence type="ECO:0000256" key="1">
    <source>
        <dbReference type="ARBA" id="ARBA00022448"/>
    </source>
</evidence>
<evidence type="ECO:0000259" key="4">
    <source>
        <dbReference type="PROSITE" id="PS50893"/>
    </source>
</evidence>
<comment type="caution">
    <text evidence="5">The sequence shown here is derived from an EMBL/GenBank/DDBJ whole genome shotgun (WGS) entry which is preliminary data.</text>
</comment>
<dbReference type="Pfam" id="PF00005">
    <property type="entry name" value="ABC_tran"/>
    <property type="match status" value="1"/>
</dbReference>
<organism evidence="5 6">
    <name type="scientific">Faecalicatena orotica</name>
    <dbReference type="NCBI Taxonomy" id="1544"/>
    <lineage>
        <taxon>Bacteria</taxon>
        <taxon>Bacillati</taxon>
        <taxon>Bacillota</taxon>
        <taxon>Clostridia</taxon>
        <taxon>Lachnospirales</taxon>
        <taxon>Lachnospiraceae</taxon>
        <taxon>Faecalicatena</taxon>
    </lineage>
</organism>
<sequence length="272" mass="30671">MKIITLTNLTKIYNSKTIIHSVSHTFHQGQSIAFMGHNGCGKSTLLKLVAGIVAPSSGEVVYNRPLLFHYVPEKFLPLPMTGRTYLTRMGELDGLKKGETVRRIEKLGNDFFLSELLDISMKSLSKGTLQKISVIQAFLKKPDVLLLDEPLSGQDTASQKVFISKVNALCAQGVTVLMSCHEQRLVEAVSEQVYTIKDGHLILYQPKREKLYTLILEHSPLPSMPPYSIKEGMTKYGNGYRLLVNEDNKDRILLELLQNDWTLKGMYDEEIK</sequence>
<dbReference type="EMBL" id="QGDL01000027">
    <property type="protein sequence ID" value="PWJ17630.1"/>
    <property type="molecule type" value="Genomic_DNA"/>
</dbReference>
<keyword evidence="3" id="KW-0067">ATP-binding</keyword>
<dbReference type="PANTHER" id="PTHR42939">
    <property type="entry name" value="ABC TRANSPORTER ATP-BINDING PROTEIN ALBC-RELATED"/>
    <property type="match status" value="1"/>
</dbReference>
<evidence type="ECO:0000313" key="5">
    <source>
        <dbReference type="EMBL" id="PWJ17630.1"/>
    </source>
</evidence>
<keyword evidence="2" id="KW-0547">Nucleotide-binding</keyword>
<dbReference type="InterPro" id="IPR027417">
    <property type="entry name" value="P-loop_NTPase"/>
</dbReference>
<dbReference type="RefSeq" id="WP_242996275.1">
    <property type="nucleotide sequence ID" value="NZ_BAAACK010000001.1"/>
</dbReference>